<gene>
    <name evidence="1" type="ORF">C900_02078</name>
</gene>
<dbReference type="AlphaFoldDB" id="L8K174"/>
<comment type="caution">
    <text evidence="1">The sequence shown here is derived from an EMBL/GenBank/DDBJ whole genome shotgun (WGS) entry which is preliminary data.</text>
</comment>
<organism evidence="1 2">
    <name type="scientific">Fulvivirga imtechensis AK7</name>
    <dbReference type="NCBI Taxonomy" id="1237149"/>
    <lineage>
        <taxon>Bacteria</taxon>
        <taxon>Pseudomonadati</taxon>
        <taxon>Bacteroidota</taxon>
        <taxon>Cytophagia</taxon>
        <taxon>Cytophagales</taxon>
        <taxon>Fulvivirgaceae</taxon>
        <taxon>Fulvivirga</taxon>
    </lineage>
</organism>
<dbReference type="Proteomes" id="UP000011135">
    <property type="component" value="Unassembled WGS sequence"/>
</dbReference>
<sequence length="53" mass="5948">MLSLKLPTSDFGLPTPDSHLIPLLQQIVYYLFSLSVKNGILWKDVGQVETIMS</sequence>
<dbReference type="EMBL" id="AMZN01000003">
    <property type="protein sequence ID" value="ELR73674.1"/>
    <property type="molecule type" value="Genomic_DNA"/>
</dbReference>
<reference evidence="1 2" key="1">
    <citation type="submission" date="2012-12" db="EMBL/GenBank/DDBJ databases">
        <title>Genome assembly of Fulvivirga imtechensis AK7.</title>
        <authorList>
            <person name="Nupur N."/>
            <person name="Khatri I."/>
            <person name="Kumar R."/>
            <person name="Subramanian S."/>
            <person name="Pinnaka A."/>
        </authorList>
    </citation>
    <scope>NUCLEOTIDE SEQUENCE [LARGE SCALE GENOMIC DNA]</scope>
    <source>
        <strain evidence="1 2">AK7</strain>
    </source>
</reference>
<proteinExistence type="predicted"/>
<keyword evidence="2" id="KW-1185">Reference proteome</keyword>
<protein>
    <submittedName>
        <fullName evidence="1">Uncharacterized protein</fullName>
    </submittedName>
</protein>
<name>L8K174_9BACT</name>
<accession>L8K174</accession>
<evidence type="ECO:0000313" key="1">
    <source>
        <dbReference type="EMBL" id="ELR73674.1"/>
    </source>
</evidence>
<evidence type="ECO:0000313" key="2">
    <source>
        <dbReference type="Proteomes" id="UP000011135"/>
    </source>
</evidence>